<dbReference type="Gene3D" id="1.25.40.20">
    <property type="entry name" value="Ankyrin repeat-containing domain"/>
    <property type="match status" value="1"/>
</dbReference>
<proteinExistence type="predicted"/>
<reference evidence="2 3" key="1">
    <citation type="journal article" date="2018" name="Sci. Rep.">
        <title>Comparative genomics provides insights into the lifestyle and reveals functional heterogeneity of dark septate endophytic fungi.</title>
        <authorList>
            <person name="Knapp D.G."/>
            <person name="Nemeth J.B."/>
            <person name="Barry K."/>
            <person name="Hainaut M."/>
            <person name="Henrissat B."/>
            <person name="Johnson J."/>
            <person name="Kuo A."/>
            <person name="Lim J.H.P."/>
            <person name="Lipzen A."/>
            <person name="Nolan M."/>
            <person name="Ohm R.A."/>
            <person name="Tamas L."/>
            <person name="Grigoriev I.V."/>
            <person name="Spatafora J.W."/>
            <person name="Nagy L.G."/>
            <person name="Kovacs G.M."/>
        </authorList>
    </citation>
    <scope>NUCLEOTIDE SEQUENCE [LARGE SCALE GENOMIC DNA]</scope>
    <source>
        <strain evidence="2 3">DSE2036</strain>
    </source>
</reference>
<dbReference type="EMBL" id="KZ805354">
    <property type="protein sequence ID" value="PVI01688.1"/>
    <property type="molecule type" value="Genomic_DNA"/>
</dbReference>
<organism evidence="2 3">
    <name type="scientific">Periconia macrospinosa</name>
    <dbReference type="NCBI Taxonomy" id="97972"/>
    <lineage>
        <taxon>Eukaryota</taxon>
        <taxon>Fungi</taxon>
        <taxon>Dikarya</taxon>
        <taxon>Ascomycota</taxon>
        <taxon>Pezizomycotina</taxon>
        <taxon>Dothideomycetes</taxon>
        <taxon>Pleosporomycetidae</taxon>
        <taxon>Pleosporales</taxon>
        <taxon>Massarineae</taxon>
        <taxon>Periconiaceae</taxon>
        <taxon>Periconia</taxon>
    </lineage>
</organism>
<feature type="compositionally biased region" description="Low complexity" evidence="1">
    <location>
        <begin position="74"/>
        <end position="83"/>
    </location>
</feature>
<keyword evidence="3" id="KW-1185">Reference proteome</keyword>
<protein>
    <recommendedName>
        <fullName evidence="4">Ankyrin</fullName>
    </recommendedName>
</protein>
<evidence type="ECO:0008006" key="4">
    <source>
        <dbReference type="Google" id="ProtNLM"/>
    </source>
</evidence>
<feature type="compositionally biased region" description="Polar residues" evidence="1">
    <location>
        <begin position="98"/>
        <end position="112"/>
    </location>
</feature>
<name>A0A2V1DTQ6_9PLEO</name>
<dbReference type="AlphaFoldDB" id="A0A2V1DTQ6"/>
<accession>A0A2V1DTQ6</accession>
<dbReference type="Proteomes" id="UP000244855">
    <property type="component" value="Unassembled WGS sequence"/>
</dbReference>
<dbReference type="InterPro" id="IPR036770">
    <property type="entry name" value="Ankyrin_rpt-contain_sf"/>
</dbReference>
<dbReference type="STRING" id="97972.A0A2V1DTQ6"/>
<feature type="compositionally biased region" description="Basic and acidic residues" evidence="1">
    <location>
        <begin position="87"/>
        <end position="96"/>
    </location>
</feature>
<evidence type="ECO:0000313" key="3">
    <source>
        <dbReference type="Proteomes" id="UP000244855"/>
    </source>
</evidence>
<dbReference type="OrthoDB" id="3798157at2759"/>
<sequence length="363" mass="40276">MMRENLLAAHMSLNTTIGRSNQVALSQVVQIVQNISSPAVPPVSAPGTSDPTILLQLERIITMMLERPLPPPQARALASSSRPSSKHTNEPQHDVQVHGSNDSNTPAMSNRPPNHPKARQTLIKIESTLDVKCNNPCTCQCHIRTSVKSPLWARFLIGSFFYQATGRVFIGSGSCDSRCCQKTTSSQVRLTYYAPSWLGWKPLVMSATNNSLPGLNSTISLRVPDFVPWDNPLWDLIYEGDVTGLQRYMSKYRVNPNTVEEFGRSLLFAAVGYCQHEISTFLVQEGADPLHQDVNGMACKSLSQTLKFLTRPFGPSIPGSKHFFPYRILLTNTSCQNPTISYSDSMKLIWIFISISIHPIGKT</sequence>
<feature type="region of interest" description="Disordered" evidence="1">
    <location>
        <begin position="71"/>
        <end position="117"/>
    </location>
</feature>
<dbReference type="SUPFAM" id="SSF48403">
    <property type="entry name" value="Ankyrin repeat"/>
    <property type="match status" value="1"/>
</dbReference>
<gene>
    <name evidence="2" type="ORF">DM02DRAFT_339422</name>
</gene>
<evidence type="ECO:0000313" key="2">
    <source>
        <dbReference type="EMBL" id="PVI01688.1"/>
    </source>
</evidence>
<evidence type="ECO:0000256" key="1">
    <source>
        <dbReference type="SAM" id="MobiDB-lite"/>
    </source>
</evidence>